<dbReference type="GO" id="GO:0005829">
    <property type="term" value="C:cytosol"/>
    <property type="evidence" value="ECO:0007669"/>
    <property type="project" value="TreeGrafter"/>
</dbReference>
<keyword evidence="8 16" id="KW-0274">FAD</keyword>
<evidence type="ECO:0000256" key="12">
    <source>
        <dbReference type="ARBA" id="ARBA00023002"/>
    </source>
</evidence>
<dbReference type="GO" id="GO:0008762">
    <property type="term" value="F:UDP-N-acetylmuramate dehydrogenase activity"/>
    <property type="evidence" value="ECO:0007669"/>
    <property type="project" value="UniProtKB-UniRule"/>
</dbReference>
<dbReference type="InterPro" id="IPR003170">
    <property type="entry name" value="MurB"/>
</dbReference>
<dbReference type="EC" id="1.3.1.98" evidence="16"/>
<keyword evidence="11 16" id="KW-0573">Peptidoglycan synthesis</keyword>
<protein>
    <recommendedName>
        <fullName evidence="16">UDP-N-acetylenolpyruvoylglucosamine reductase</fullName>
        <ecNumber evidence="16">1.3.1.98</ecNumber>
    </recommendedName>
    <alternativeName>
        <fullName evidence="16">UDP-N-acetylmuramate dehydrogenase</fullName>
    </alternativeName>
</protein>
<dbReference type="InterPro" id="IPR011601">
    <property type="entry name" value="MurB_C"/>
</dbReference>
<dbReference type="PROSITE" id="PS51387">
    <property type="entry name" value="FAD_PCMH"/>
    <property type="match status" value="1"/>
</dbReference>
<accession>C0C0M7</accession>
<evidence type="ECO:0000256" key="14">
    <source>
        <dbReference type="ARBA" id="ARBA00023316"/>
    </source>
</evidence>
<dbReference type="InterPro" id="IPR016169">
    <property type="entry name" value="FAD-bd_PCMH_sub2"/>
</dbReference>
<dbReference type="UniPathway" id="UPA00219"/>
<evidence type="ECO:0000256" key="13">
    <source>
        <dbReference type="ARBA" id="ARBA00023306"/>
    </source>
</evidence>
<evidence type="ECO:0000256" key="16">
    <source>
        <dbReference type="HAMAP-Rule" id="MF_00037"/>
    </source>
</evidence>
<evidence type="ECO:0000256" key="11">
    <source>
        <dbReference type="ARBA" id="ARBA00022984"/>
    </source>
</evidence>
<comment type="catalytic activity">
    <reaction evidence="15 16">
        <text>UDP-N-acetyl-alpha-D-muramate + NADP(+) = UDP-N-acetyl-3-O-(1-carboxyvinyl)-alpha-D-glucosamine + NADPH + H(+)</text>
        <dbReference type="Rhea" id="RHEA:12248"/>
        <dbReference type="ChEBI" id="CHEBI:15378"/>
        <dbReference type="ChEBI" id="CHEBI:57783"/>
        <dbReference type="ChEBI" id="CHEBI:58349"/>
        <dbReference type="ChEBI" id="CHEBI:68483"/>
        <dbReference type="ChEBI" id="CHEBI:70757"/>
        <dbReference type="EC" id="1.3.1.98"/>
    </reaction>
</comment>
<evidence type="ECO:0000256" key="2">
    <source>
        <dbReference type="ARBA" id="ARBA00003921"/>
    </source>
</evidence>
<dbReference type="InterPro" id="IPR036635">
    <property type="entry name" value="MurB_C_sf"/>
</dbReference>
<dbReference type="NCBIfam" id="TIGR00179">
    <property type="entry name" value="murB"/>
    <property type="match status" value="1"/>
</dbReference>
<dbReference type="Pfam" id="PF02873">
    <property type="entry name" value="MurB_C"/>
    <property type="match status" value="1"/>
</dbReference>
<dbReference type="AlphaFoldDB" id="C0C0M7"/>
<evidence type="ECO:0000256" key="7">
    <source>
        <dbReference type="ARBA" id="ARBA00022630"/>
    </source>
</evidence>
<comment type="cofactor">
    <cofactor evidence="1 16">
        <name>FAD</name>
        <dbReference type="ChEBI" id="CHEBI:57692"/>
    </cofactor>
</comment>
<evidence type="ECO:0000256" key="3">
    <source>
        <dbReference type="ARBA" id="ARBA00004496"/>
    </source>
</evidence>
<feature type="active site" evidence="16">
    <location>
        <position position="180"/>
    </location>
</feature>
<evidence type="ECO:0000256" key="15">
    <source>
        <dbReference type="ARBA" id="ARBA00048914"/>
    </source>
</evidence>
<comment type="caution">
    <text evidence="18">The sequence shown here is derived from an EMBL/GenBank/DDBJ whole genome shotgun (WGS) entry which is preliminary data.</text>
</comment>
<dbReference type="PANTHER" id="PTHR21071:SF4">
    <property type="entry name" value="UDP-N-ACETYLENOLPYRUVOYLGLUCOSAMINE REDUCTASE"/>
    <property type="match status" value="1"/>
</dbReference>
<dbReference type="GO" id="GO:0009252">
    <property type="term" value="P:peptidoglycan biosynthetic process"/>
    <property type="evidence" value="ECO:0007669"/>
    <property type="project" value="UniProtKB-UniRule"/>
</dbReference>
<feature type="active site" evidence="16">
    <location>
        <position position="300"/>
    </location>
</feature>
<feature type="active site" description="Proton donor" evidence="16">
    <location>
        <position position="230"/>
    </location>
</feature>
<dbReference type="STRING" id="553973.CLOHYLEM_05631"/>
<dbReference type="Gene3D" id="3.30.43.10">
    <property type="entry name" value="Uridine Diphospho-n-acetylenolpyruvylglucosamine Reductase, domain 2"/>
    <property type="match status" value="1"/>
</dbReference>
<evidence type="ECO:0000313" key="19">
    <source>
        <dbReference type="Proteomes" id="UP000004893"/>
    </source>
</evidence>
<dbReference type="SUPFAM" id="SSF56176">
    <property type="entry name" value="FAD-binding/transporter-associated domain-like"/>
    <property type="match status" value="1"/>
</dbReference>
<gene>
    <name evidence="16 18" type="primary">murB</name>
    <name evidence="18" type="ORF">CLOHYLEM_05631</name>
</gene>
<keyword evidence="10 16" id="KW-0133">Cell shape</keyword>
<keyword evidence="13 16" id="KW-0131">Cell cycle</keyword>
<keyword evidence="5 16" id="KW-0963">Cytoplasm</keyword>
<evidence type="ECO:0000256" key="6">
    <source>
        <dbReference type="ARBA" id="ARBA00022618"/>
    </source>
</evidence>
<comment type="subcellular location">
    <subcellularLocation>
        <location evidence="3 16">Cytoplasm</location>
    </subcellularLocation>
</comment>
<dbReference type="Proteomes" id="UP000004893">
    <property type="component" value="Unassembled WGS sequence"/>
</dbReference>
<evidence type="ECO:0000256" key="4">
    <source>
        <dbReference type="ARBA" id="ARBA00004752"/>
    </source>
</evidence>
<evidence type="ECO:0000313" key="18">
    <source>
        <dbReference type="EMBL" id="EEG74364.1"/>
    </source>
</evidence>
<comment type="pathway">
    <text evidence="4 16">Cell wall biogenesis; peptidoglycan biosynthesis.</text>
</comment>
<keyword evidence="14 16" id="KW-0961">Cell wall biogenesis/degradation</keyword>
<dbReference type="InterPro" id="IPR016166">
    <property type="entry name" value="FAD-bd_PCMH"/>
</dbReference>
<dbReference type="Gene3D" id="3.90.78.10">
    <property type="entry name" value="UDP-N-acetylenolpyruvoylglucosamine reductase, C-terminal domain"/>
    <property type="match status" value="1"/>
</dbReference>
<dbReference type="GO" id="GO:0008360">
    <property type="term" value="P:regulation of cell shape"/>
    <property type="evidence" value="ECO:0007669"/>
    <property type="project" value="UniProtKB-KW"/>
</dbReference>
<dbReference type="Gene3D" id="3.30.465.10">
    <property type="match status" value="1"/>
</dbReference>
<reference evidence="18" key="2">
    <citation type="submission" date="2013-06" db="EMBL/GenBank/DDBJ databases">
        <title>Draft genome sequence of Clostridium hylemonae (DSM 15053).</title>
        <authorList>
            <person name="Sudarsanam P."/>
            <person name="Ley R."/>
            <person name="Guruge J."/>
            <person name="Turnbaugh P.J."/>
            <person name="Mahowald M."/>
            <person name="Liep D."/>
            <person name="Gordon J."/>
        </authorList>
    </citation>
    <scope>NUCLEOTIDE SEQUENCE</scope>
    <source>
        <strain evidence="18">DSM 15053</strain>
    </source>
</reference>
<name>C0C0M7_9FIRM</name>
<organism evidence="18 19">
    <name type="scientific">[Clostridium] hylemonae DSM 15053</name>
    <dbReference type="NCBI Taxonomy" id="553973"/>
    <lineage>
        <taxon>Bacteria</taxon>
        <taxon>Bacillati</taxon>
        <taxon>Bacillota</taxon>
        <taxon>Clostridia</taxon>
        <taxon>Lachnospirales</taxon>
        <taxon>Lachnospiraceae</taxon>
    </lineage>
</organism>
<keyword evidence="7 16" id="KW-0285">Flavoprotein</keyword>
<sequence length="307" mass="33820">METHMNQDFYNALKDVLTEDKVLADEPMKNHTTFRVGGAADYYTVPESKEEVRDIIRLCRQWDVPFYIIGNGSNLLVSDKGYRGVMIQIYRDMSEITVEGHTVRAQAGALLSSIAARALSAGLTGFEFAAGIPGTLGGACVMNAGAYGGEMKDVLRYVTVLTEDGAFLTLHRDELELGYRTSVIARKGYIALEAEIELKEGSKDEIKARMDELKEKRVTKQPLEYPSAGSTFKRPEGYFAGKLIEDAGLRGFRVGGAQVSEKHCGFVINRGSATAADIMALITEVADRVERQTGVRMEPEVKRLGEF</sequence>
<dbReference type="GO" id="GO:0071949">
    <property type="term" value="F:FAD binding"/>
    <property type="evidence" value="ECO:0007669"/>
    <property type="project" value="InterPro"/>
</dbReference>
<dbReference type="HOGENOM" id="CLU_035304_1_1_9"/>
<evidence type="ECO:0000256" key="8">
    <source>
        <dbReference type="ARBA" id="ARBA00022827"/>
    </source>
</evidence>
<dbReference type="SUPFAM" id="SSF56194">
    <property type="entry name" value="Uridine diphospho-N-Acetylenolpyruvylglucosamine reductase, MurB, C-terminal domain"/>
    <property type="match status" value="1"/>
</dbReference>
<evidence type="ECO:0000256" key="10">
    <source>
        <dbReference type="ARBA" id="ARBA00022960"/>
    </source>
</evidence>
<evidence type="ECO:0000256" key="5">
    <source>
        <dbReference type="ARBA" id="ARBA00022490"/>
    </source>
</evidence>
<keyword evidence="19" id="KW-1185">Reference proteome</keyword>
<proteinExistence type="inferred from homology"/>
<keyword evidence="12 16" id="KW-0560">Oxidoreductase</keyword>
<dbReference type="NCBIfam" id="NF010480">
    <property type="entry name" value="PRK13905.1"/>
    <property type="match status" value="1"/>
</dbReference>
<dbReference type="eggNOG" id="COG0812">
    <property type="taxonomic scope" value="Bacteria"/>
</dbReference>
<dbReference type="GO" id="GO:0071555">
    <property type="term" value="P:cell wall organization"/>
    <property type="evidence" value="ECO:0007669"/>
    <property type="project" value="UniProtKB-KW"/>
</dbReference>
<comment type="function">
    <text evidence="2 16">Cell wall formation.</text>
</comment>
<evidence type="ECO:0000256" key="1">
    <source>
        <dbReference type="ARBA" id="ARBA00001974"/>
    </source>
</evidence>
<feature type="domain" description="FAD-binding PCMH-type" evidence="17">
    <location>
        <begin position="35"/>
        <end position="201"/>
    </location>
</feature>
<keyword evidence="6 16" id="KW-0132">Cell division</keyword>
<dbReference type="InterPro" id="IPR006094">
    <property type="entry name" value="Oxid_FAD_bind_N"/>
</dbReference>
<dbReference type="HAMAP" id="MF_00037">
    <property type="entry name" value="MurB"/>
    <property type="match status" value="1"/>
</dbReference>
<reference evidence="18" key="1">
    <citation type="submission" date="2009-02" db="EMBL/GenBank/DDBJ databases">
        <authorList>
            <person name="Fulton L."/>
            <person name="Clifton S."/>
            <person name="Fulton B."/>
            <person name="Xu J."/>
            <person name="Minx P."/>
            <person name="Pepin K.H."/>
            <person name="Johnson M."/>
            <person name="Bhonagiri V."/>
            <person name="Nash W.E."/>
            <person name="Mardis E.R."/>
            <person name="Wilson R.K."/>
        </authorList>
    </citation>
    <scope>NUCLEOTIDE SEQUENCE [LARGE SCALE GENOMIC DNA]</scope>
    <source>
        <strain evidence="18">DSM 15053</strain>
    </source>
</reference>
<dbReference type="EMBL" id="ABYI02000020">
    <property type="protein sequence ID" value="EEG74364.1"/>
    <property type="molecule type" value="Genomic_DNA"/>
</dbReference>
<comment type="similarity">
    <text evidence="16">Belongs to the MurB family.</text>
</comment>
<dbReference type="Pfam" id="PF01565">
    <property type="entry name" value="FAD_binding_4"/>
    <property type="match status" value="1"/>
</dbReference>
<evidence type="ECO:0000256" key="9">
    <source>
        <dbReference type="ARBA" id="ARBA00022857"/>
    </source>
</evidence>
<keyword evidence="9 16" id="KW-0521">NADP</keyword>
<dbReference type="GO" id="GO:0051301">
    <property type="term" value="P:cell division"/>
    <property type="evidence" value="ECO:0007669"/>
    <property type="project" value="UniProtKB-KW"/>
</dbReference>
<dbReference type="InterPro" id="IPR016167">
    <property type="entry name" value="FAD-bd_PCMH_sub1"/>
</dbReference>
<dbReference type="InterPro" id="IPR036318">
    <property type="entry name" value="FAD-bd_PCMH-like_sf"/>
</dbReference>
<evidence type="ECO:0000259" key="17">
    <source>
        <dbReference type="PROSITE" id="PS51387"/>
    </source>
</evidence>
<dbReference type="PANTHER" id="PTHR21071">
    <property type="entry name" value="UDP-N-ACETYLENOLPYRUVOYLGLUCOSAMINE REDUCTASE"/>
    <property type="match status" value="1"/>
</dbReference>